<dbReference type="PANTHER" id="PTHR37526">
    <property type="entry name" value="PROTEIN TUSB"/>
    <property type="match status" value="1"/>
</dbReference>
<dbReference type="EMBL" id="JAOWKX010000002">
    <property type="protein sequence ID" value="MCV2884081.1"/>
    <property type="molecule type" value="Genomic_DNA"/>
</dbReference>
<dbReference type="NCBIfam" id="TIGR03011">
    <property type="entry name" value="sulf_tusB_dsrH"/>
    <property type="match status" value="1"/>
</dbReference>
<reference evidence="1 2" key="1">
    <citation type="submission" date="2022-10" db="EMBL/GenBank/DDBJ databases">
        <title>Aestuariibacter sp. AA17 isolated from Montipora capitata coral fragment.</title>
        <authorList>
            <person name="Emsley S.A."/>
            <person name="Pfannmuller K.M."/>
            <person name="Loughran R.M."/>
            <person name="Shlafstein M."/>
            <person name="Papke E."/>
            <person name="Saw J.H."/>
            <person name="Ushijima B."/>
            <person name="Videau P."/>
        </authorList>
    </citation>
    <scope>NUCLEOTIDE SEQUENCE [LARGE SCALE GENOMIC DNA]</scope>
    <source>
        <strain evidence="1 2">AA17</strain>
    </source>
</reference>
<dbReference type="InterPro" id="IPR007215">
    <property type="entry name" value="Sulphur_relay_TusB/DsrH"/>
</dbReference>
<dbReference type="InterPro" id="IPR027396">
    <property type="entry name" value="DsrEFH-like"/>
</dbReference>
<evidence type="ECO:0000313" key="2">
    <source>
        <dbReference type="Proteomes" id="UP001652504"/>
    </source>
</evidence>
<dbReference type="Proteomes" id="UP001652504">
    <property type="component" value="Unassembled WGS sequence"/>
</dbReference>
<dbReference type="Pfam" id="PF04077">
    <property type="entry name" value="DsrH"/>
    <property type="match status" value="1"/>
</dbReference>
<dbReference type="SUPFAM" id="SSF75169">
    <property type="entry name" value="DsrEFH-like"/>
    <property type="match status" value="1"/>
</dbReference>
<dbReference type="Gene3D" id="3.40.1260.10">
    <property type="entry name" value="DsrEFH-like"/>
    <property type="match status" value="1"/>
</dbReference>
<name>A0ABT3A5X9_9ALTE</name>
<dbReference type="RefSeq" id="WP_263711289.1">
    <property type="nucleotide sequence ID" value="NZ_JAOWKX010000002.1"/>
</dbReference>
<organism evidence="1 2">
    <name type="scientific">Fluctibacter corallii</name>
    <dbReference type="NCBI Taxonomy" id="2984329"/>
    <lineage>
        <taxon>Bacteria</taxon>
        <taxon>Pseudomonadati</taxon>
        <taxon>Pseudomonadota</taxon>
        <taxon>Gammaproteobacteria</taxon>
        <taxon>Alteromonadales</taxon>
        <taxon>Alteromonadaceae</taxon>
        <taxon>Fluctibacter</taxon>
    </lineage>
</organism>
<gene>
    <name evidence="1" type="primary">tusB</name>
    <name evidence="1" type="ORF">OE749_05175</name>
</gene>
<sequence length="95" mass="10664">MAVLHKLHTAPDSPSSSFSLQTRIQEEDALLLTEDAVYIAAFPNFNEFVGTVARIYALKEDLMARGLTQLPEQVTQISYADMVELSLQYTQVVSW</sequence>
<comment type="caution">
    <text evidence="1">The sequence shown here is derived from an EMBL/GenBank/DDBJ whole genome shotgun (WGS) entry which is preliminary data.</text>
</comment>
<keyword evidence="2" id="KW-1185">Reference proteome</keyword>
<protein>
    <submittedName>
        <fullName evidence="1">Sulfurtransferase complex subunit TusB</fullName>
    </submittedName>
</protein>
<accession>A0ABT3A5X9</accession>
<evidence type="ECO:0000313" key="1">
    <source>
        <dbReference type="EMBL" id="MCV2884081.1"/>
    </source>
</evidence>
<proteinExistence type="predicted"/>
<dbReference type="PANTHER" id="PTHR37526:SF1">
    <property type="entry name" value="PROTEIN TUSB"/>
    <property type="match status" value="1"/>
</dbReference>